<protein>
    <submittedName>
        <fullName evidence="2">Uncharacterized protein</fullName>
    </submittedName>
</protein>
<comment type="caution">
    <text evidence="2">The sequence shown here is derived from an EMBL/GenBank/DDBJ whole genome shotgun (WGS) entry which is preliminary data.</text>
</comment>
<dbReference type="AlphaFoldDB" id="A0A9X2RP68"/>
<accession>A0A9X2RP68</accession>
<proteinExistence type="predicted"/>
<keyword evidence="1" id="KW-0812">Transmembrane</keyword>
<feature type="transmembrane region" description="Helical" evidence="1">
    <location>
        <begin position="21"/>
        <end position="40"/>
    </location>
</feature>
<keyword evidence="3" id="KW-1185">Reference proteome</keyword>
<evidence type="ECO:0000313" key="2">
    <source>
        <dbReference type="EMBL" id="MCQ8773578.1"/>
    </source>
</evidence>
<reference evidence="2" key="1">
    <citation type="submission" date="2022-06" db="EMBL/GenBank/DDBJ databases">
        <title>WGS of actinobacteria.</title>
        <authorList>
            <person name="Thawai C."/>
        </authorList>
    </citation>
    <scope>NUCLEOTIDE SEQUENCE</scope>
    <source>
        <strain evidence="2">AA8</strain>
    </source>
</reference>
<name>A0A9X2RP68_9ACTN</name>
<gene>
    <name evidence="2" type="ORF">NQU55_28035</name>
</gene>
<organism evidence="2 3">
    <name type="scientific">Streptomyces telluris</name>
    <dbReference type="NCBI Taxonomy" id="2720021"/>
    <lineage>
        <taxon>Bacteria</taxon>
        <taxon>Bacillati</taxon>
        <taxon>Actinomycetota</taxon>
        <taxon>Actinomycetes</taxon>
        <taxon>Kitasatosporales</taxon>
        <taxon>Streptomycetaceae</taxon>
        <taxon>Streptomyces</taxon>
    </lineage>
</organism>
<dbReference type="RefSeq" id="WP_168096139.1">
    <property type="nucleotide sequence ID" value="NZ_JAATER010000573.1"/>
</dbReference>
<evidence type="ECO:0000313" key="3">
    <source>
        <dbReference type="Proteomes" id="UP001142374"/>
    </source>
</evidence>
<sequence length="87" mass="8748">MSSNASPAECAAALEPRLGTAEAAVVIVIVVTVALLNAHGASPARSLVLVGGAGLLALGLVRLRAMRWRTGALRRAGEALLLPVPTA</sequence>
<keyword evidence="1" id="KW-1133">Transmembrane helix</keyword>
<evidence type="ECO:0000256" key="1">
    <source>
        <dbReference type="SAM" id="Phobius"/>
    </source>
</evidence>
<keyword evidence="1" id="KW-0472">Membrane</keyword>
<feature type="transmembrane region" description="Helical" evidence="1">
    <location>
        <begin position="46"/>
        <end position="65"/>
    </location>
</feature>
<dbReference type="Proteomes" id="UP001142374">
    <property type="component" value="Unassembled WGS sequence"/>
</dbReference>
<dbReference type="EMBL" id="JANIID010000031">
    <property type="protein sequence ID" value="MCQ8773578.1"/>
    <property type="molecule type" value="Genomic_DNA"/>
</dbReference>